<name>A0ACD5GXZ8_9CYAN</name>
<reference evidence="1 2" key="1">
    <citation type="journal article" date="2016" name="Genome Announc.">
        <title>Draft Genome Sequence of the Thermotolerant Cyanobacterium Desertifilum sp. IPPAS B-1220.</title>
        <authorList>
            <person name="Mironov K.S."/>
            <person name="Sinetova M.A."/>
            <person name="Bolatkhan K."/>
            <person name="Zayadan B.K."/>
            <person name="Ustinova V.V."/>
            <person name="Kupriyanova E.V."/>
            <person name="Skrypnik A.N."/>
            <person name="Gogoleva N.E."/>
            <person name="Gogolev Y.V."/>
            <person name="Los D.A."/>
        </authorList>
    </citation>
    <scope>NUCLEOTIDE SEQUENCE [LARGE SCALE GENOMIC DNA]</scope>
    <source>
        <strain evidence="1 2">IPPAS B-1220</strain>
    </source>
</reference>
<dbReference type="Proteomes" id="UP000095472">
    <property type="component" value="Chromosome"/>
</dbReference>
<gene>
    <name evidence="1" type="ORF">BH720_009195</name>
</gene>
<dbReference type="EMBL" id="CP182909">
    <property type="protein sequence ID" value="XPM65733.1"/>
    <property type="molecule type" value="Genomic_DNA"/>
</dbReference>
<evidence type="ECO:0000313" key="2">
    <source>
        <dbReference type="Proteomes" id="UP000095472"/>
    </source>
</evidence>
<evidence type="ECO:0000313" key="1">
    <source>
        <dbReference type="EMBL" id="XPM65733.1"/>
    </source>
</evidence>
<accession>A0ACD5GXZ8</accession>
<keyword evidence="2" id="KW-1185">Reference proteome</keyword>
<sequence>MDFRYKWKRGRTPTPDEAMRDSALLDESQFDSKQDWEMVRTRRPPTSRLTLANRG</sequence>
<organism evidence="1 2">
    <name type="scientific">Desertifilum tharense IPPAS B-1220</name>
    <dbReference type="NCBI Taxonomy" id="1781255"/>
    <lineage>
        <taxon>Bacteria</taxon>
        <taxon>Bacillati</taxon>
        <taxon>Cyanobacteriota</taxon>
        <taxon>Cyanophyceae</taxon>
        <taxon>Desertifilales</taxon>
        <taxon>Desertifilaceae</taxon>
        <taxon>Desertifilum</taxon>
    </lineage>
</organism>
<proteinExistence type="predicted"/>
<protein>
    <submittedName>
        <fullName evidence="1">Uncharacterized protein</fullName>
    </submittedName>
</protein>